<organism evidence="2 3">
    <name type="scientific">Syntrophobotulus glycolicus (strain DSM 8271 / FlGlyR)</name>
    <dbReference type="NCBI Taxonomy" id="645991"/>
    <lineage>
        <taxon>Bacteria</taxon>
        <taxon>Bacillati</taxon>
        <taxon>Bacillota</taxon>
        <taxon>Clostridia</taxon>
        <taxon>Eubacteriales</taxon>
        <taxon>Desulfitobacteriaceae</taxon>
        <taxon>Syntrophobotulus</taxon>
    </lineage>
</organism>
<dbReference type="KEGG" id="sgy:Sgly_3095"/>
<evidence type="ECO:0000313" key="2">
    <source>
        <dbReference type="EMBL" id="ADY57363.1"/>
    </source>
</evidence>
<dbReference type="HOGENOM" id="CLU_2117069_0_0_9"/>
<name>F0T0Z2_SYNGF</name>
<dbReference type="RefSeq" id="WP_013626135.1">
    <property type="nucleotide sequence ID" value="NC_015172.1"/>
</dbReference>
<reference evidence="3" key="2">
    <citation type="submission" date="2011-02" db="EMBL/GenBank/DDBJ databases">
        <title>The complete genome of Syntrophobotulus glycolicus DSM 8271.</title>
        <authorList>
            <person name="Lucas S."/>
            <person name="Copeland A."/>
            <person name="Lapidus A."/>
            <person name="Bruce D."/>
            <person name="Goodwin L."/>
            <person name="Pitluck S."/>
            <person name="Kyrpides N."/>
            <person name="Mavromatis K."/>
            <person name="Pagani I."/>
            <person name="Ivanova N."/>
            <person name="Mikhailova N."/>
            <person name="Chertkov O."/>
            <person name="Held B."/>
            <person name="Detter J.C."/>
            <person name="Tapia R."/>
            <person name="Han C."/>
            <person name="Land M."/>
            <person name="Hauser L."/>
            <person name="Markowitz V."/>
            <person name="Cheng J.-F."/>
            <person name="Hugenholtz P."/>
            <person name="Woyke T."/>
            <person name="Wu D."/>
            <person name="Spring S."/>
            <person name="Schroeder M."/>
            <person name="Brambilla E."/>
            <person name="Klenk H.-P."/>
            <person name="Eisen J.A."/>
        </authorList>
    </citation>
    <scope>NUCLEOTIDE SEQUENCE [LARGE SCALE GENOMIC DNA]</scope>
    <source>
        <strain evidence="3">DSM 8271 / FlGlyR</strain>
    </source>
</reference>
<keyword evidence="3" id="KW-1185">Reference proteome</keyword>
<evidence type="ECO:0000313" key="3">
    <source>
        <dbReference type="Proteomes" id="UP000007488"/>
    </source>
</evidence>
<feature type="transmembrane region" description="Helical" evidence="1">
    <location>
        <begin position="14"/>
        <end position="32"/>
    </location>
</feature>
<proteinExistence type="predicted"/>
<sequence>MEILLQLLPYLKEFVGIVFIVILFIAYTAITGKKQAVQIILSLMLRVEKEAETLALQNGGEKFSFVVEKGYSLLPASVRIFISCRMFEIIAESLYREAKKYLYDIGSDRTTNIQ</sequence>
<protein>
    <submittedName>
        <fullName evidence="2">Uncharacterized protein</fullName>
    </submittedName>
</protein>
<dbReference type="Proteomes" id="UP000007488">
    <property type="component" value="Chromosome"/>
</dbReference>
<gene>
    <name evidence="2" type="ordered locus">Sgly_3095</name>
</gene>
<dbReference type="AlphaFoldDB" id="F0T0Z2"/>
<dbReference type="OrthoDB" id="1798947at2"/>
<accession>F0T0Z2</accession>
<dbReference type="EMBL" id="CP002547">
    <property type="protein sequence ID" value="ADY57363.1"/>
    <property type="molecule type" value="Genomic_DNA"/>
</dbReference>
<reference evidence="2 3" key="1">
    <citation type="journal article" date="2011" name="Stand. Genomic Sci.">
        <title>Complete genome sequence of Syntrophobotulus glycolicus type strain (FlGlyR).</title>
        <authorList>
            <person name="Han C."/>
            <person name="Mwirichia R."/>
            <person name="Chertkov O."/>
            <person name="Held B."/>
            <person name="Lapidus A."/>
            <person name="Nolan M."/>
            <person name="Lucas S."/>
            <person name="Hammon N."/>
            <person name="Deshpande S."/>
            <person name="Cheng J.F."/>
            <person name="Tapia R."/>
            <person name="Goodwin L."/>
            <person name="Pitluck S."/>
            <person name="Huntemann M."/>
            <person name="Liolios K."/>
            <person name="Ivanova N."/>
            <person name="Pagani I."/>
            <person name="Mavromatis K."/>
            <person name="Ovchinikova G."/>
            <person name="Pati A."/>
            <person name="Chen A."/>
            <person name="Palaniappan K."/>
            <person name="Land M."/>
            <person name="Hauser L."/>
            <person name="Brambilla E.M."/>
            <person name="Rohde M."/>
            <person name="Spring S."/>
            <person name="Sikorski J."/>
            <person name="Goker M."/>
            <person name="Woyke T."/>
            <person name="Bristow J."/>
            <person name="Eisen J.A."/>
            <person name="Markowitz V."/>
            <person name="Hugenholtz P."/>
            <person name="Kyrpides N.C."/>
            <person name="Klenk H.P."/>
            <person name="Detter J.C."/>
        </authorList>
    </citation>
    <scope>NUCLEOTIDE SEQUENCE [LARGE SCALE GENOMIC DNA]</scope>
    <source>
        <strain evidence="3">DSM 8271 / FlGlyR</strain>
    </source>
</reference>
<evidence type="ECO:0000256" key="1">
    <source>
        <dbReference type="SAM" id="Phobius"/>
    </source>
</evidence>
<dbReference type="eggNOG" id="ENOG503382Y">
    <property type="taxonomic scope" value="Bacteria"/>
</dbReference>
<keyword evidence="1" id="KW-1133">Transmembrane helix</keyword>
<keyword evidence="1" id="KW-0472">Membrane</keyword>
<keyword evidence="1" id="KW-0812">Transmembrane</keyword>